<evidence type="ECO:0000313" key="3">
    <source>
        <dbReference type="Proteomes" id="UP000765509"/>
    </source>
</evidence>
<gene>
    <name evidence="2" type="ORF">O181_104547</name>
</gene>
<organism evidence="2 3">
    <name type="scientific">Austropuccinia psidii MF-1</name>
    <dbReference type="NCBI Taxonomy" id="1389203"/>
    <lineage>
        <taxon>Eukaryota</taxon>
        <taxon>Fungi</taxon>
        <taxon>Dikarya</taxon>
        <taxon>Basidiomycota</taxon>
        <taxon>Pucciniomycotina</taxon>
        <taxon>Pucciniomycetes</taxon>
        <taxon>Pucciniales</taxon>
        <taxon>Sphaerophragmiaceae</taxon>
        <taxon>Austropuccinia</taxon>
    </lineage>
</organism>
<dbReference type="Proteomes" id="UP000765509">
    <property type="component" value="Unassembled WGS sequence"/>
</dbReference>
<protein>
    <submittedName>
        <fullName evidence="2">Uncharacterized protein</fullName>
    </submittedName>
</protein>
<reference evidence="2" key="1">
    <citation type="submission" date="2021-03" db="EMBL/GenBank/DDBJ databases">
        <title>Draft genome sequence of rust myrtle Austropuccinia psidii MF-1, a brazilian biotype.</title>
        <authorList>
            <person name="Quecine M.C."/>
            <person name="Pachon D.M.R."/>
            <person name="Bonatelli M.L."/>
            <person name="Correr F.H."/>
            <person name="Franceschini L.M."/>
            <person name="Leite T.F."/>
            <person name="Margarido G.R.A."/>
            <person name="Almeida C.A."/>
            <person name="Ferrarezi J.A."/>
            <person name="Labate C.A."/>
        </authorList>
    </citation>
    <scope>NUCLEOTIDE SEQUENCE</scope>
    <source>
        <strain evidence="2">MF-1</strain>
    </source>
</reference>
<feature type="compositionally biased region" description="Polar residues" evidence="1">
    <location>
        <begin position="1"/>
        <end position="10"/>
    </location>
</feature>
<evidence type="ECO:0000313" key="2">
    <source>
        <dbReference type="EMBL" id="MBW0564832.1"/>
    </source>
</evidence>
<proteinExistence type="predicted"/>
<dbReference type="AlphaFoldDB" id="A0A9Q3PLJ7"/>
<comment type="caution">
    <text evidence="2">The sequence shown here is derived from an EMBL/GenBank/DDBJ whole genome shotgun (WGS) entry which is preliminary data.</text>
</comment>
<dbReference type="EMBL" id="AVOT02076412">
    <property type="protein sequence ID" value="MBW0564832.1"/>
    <property type="molecule type" value="Genomic_DNA"/>
</dbReference>
<feature type="compositionally biased region" description="Basic residues" evidence="1">
    <location>
        <begin position="47"/>
        <end position="57"/>
    </location>
</feature>
<accession>A0A9Q3PLJ7</accession>
<name>A0A9Q3PLJ7_9BASI</name>
<feature type="region of interest" description="Disordered" evidence="1">
    <location>
        <begin position="1"/>
        <end position="84"/>
    </location>
</feature>
<evidence type="ECO:0000256" key="1">
    <source>
        <dbReference type="SAM" id="MobiDB-lite"/>
    </source>
</evidence>
<keyword evidence="3" id="KW-1185">Reference proteome</keyword>
<sequence>MESTTRQASNQKDKGLEQKKRDESKEEAPVSSISKPKARQPLQEGKKNKKKNLRKKYFITSQITSRPHRKIHQAIMNLKDKVQS</sequence>
<feature type="compositionally biased region" description="Basic and acidic residues" evidence="1">
    <location>
        <begin position="11"/>
        <end position="28"/>
    </location>
</feature>